<evidence type="ECO:0000256" key="5">
    <source>
        <dbReference type="SAM" id="MobiDB-lite"/>
    </source>
</evidence>
<name>A0A833J772_9HYPH</name>
<dbReference type="PROSITE" id="PS51462">
    <property type="entry name" value="NUDIX"/>
    <property type="match status" value="1"/>
</dbReference>
<dbReference type="SUPFAM" id="SSF55811">
    <property type="entry name" value="Nudix"/>
    <property type="match status" value="1"/>
</dbReference>
<feature type="domain" description="Nudix hydrolase" evidence="6">
    <location>
        <begin position="19"/>
        <end position="152"/>
    </location>
</feature>
<dbReference type="PANTHER" id="PTHR12629">
    <property type="entry name" value="DIPHOSPHOINOSITOL POLYPHOSPHATE PHOSPHOHYDROLASE"/>
    <property type="match status" value="1"/>
</dbReference>
<evidence type="ECO:0000256" key="1">
    <source>
        <dbReference type="ARBA" id="ARBA00001946"/>
    </source>
</evidence>
<comment type="caution">
    <text evidence="7">The sequence shown here is derived from an EMBL/GenBank/DDBJ whole genome shotgun (WGS) entry which is preliminary data.</text>
</comment>
<comment type="cofactor">
    <cofactor evidence="1">
        <name>Mg(2+)</name>
        <dbReference type="ChEBI" id="CHEBI:18420"/>
    </cofactor>
</comment>
<dbReference type="InterPro" id="IPR015797">
    <property type="entry name" value="NUDIX_hydrolase-like_dom_sf"/>
</dbReference>
<dbReference type="GO" id="GO:0016462">
    <property type="term" value="F:pyrophosphatase activity"/>
    <property type="evidence" value="ECO:0007669"/>
    <property type="project" value="InterPro"/>
</dbReference>
<feature type="region of interest" description="Disordered" evidence="5">
    <location>
        <begin position="1"/>
        <end position="21"/>
    </location>
</feature>
<sequence length="154" mass="17260">MPKAKKSQAKPKTKKAPQKLRQQVAALPVRLSEGGQIEVLLVTSRDSRRWIIPKGWPMKGKKRHEAAAIEAEEEAGVLGTIQDKALGHYRYSKQQADGREIGCRVAVYALNVTEELADWAEKGERQMQWVRSEIAADLVQEPELSLLLRKIGPP</sequence>
<dbReference type="InterPro" id="IPR047198">
    <property type="entry name" value="DDP-like_NUDIX"/>
</dbReference>
<dbReference type="AlphaFoldDB" id="A0A833J772"/>
<feature type="compositionally biased region" description="Basic residues" evidence="5">
    <location>
        <begin position="1"/>
        <end position="18"/>
    </location>
</feature>
<dbReference type="PANTHER" id="PTHR12629:SF0">
    <property type="entry name" value="DIPHOSPHOINOSITOL-POLYPHOSPHATE DIPHOSPHATASE"/>
    <property type="match status" value="1"/>
</dbReference>
<keyword evidence="3 7" id="KW-0378">Hydrolase</keyword>
<evidence type="ECO:0000313" key="8">
    <source>
        <dbReference type="Proteomes" id="UP000469949"/>
    </source>
</evidence>
<protein>
    <submittedName>
        <fullName evidence="7">NUDIX hydrolase</fullName>
    </submittedName>
</protein>
<dbReference type="Gene3D" id="3.90.79.10">
    <property type="entry name" value="Nucleoside Triphosphate Pyrophosphohydrolase"/>
    <property type="match status" value="1"/>
</dbReference>
<dbReference type="Pfam" id="PF00293">
    <property type="entry name" value="NUDIX"/>
    <property type="match status" value="1"/>
</dbReference>
<dbReference type="InterPro" id="IPR000086">
    <property type="entry name" value="NUDIX_hydrolase_dom"/>
</dbReference>
<keyword evidence="2" id="KW-0479">Metal-binding</keyword>
<dbReference type="Proteomes" id="UP000469949">
    <property type="component" value="Unassembled WGS sequence"/>
</dbReference>
<organism evidence="7 8">
    <name type="scientific">Methylorubrum populi</name>
    <dbReference type="NCBI Taxonomy" id="223967"/>
    <lineage>
        <taxon>Bacteria</taxon>
        <taxon>Pseudomonadati</taxon>
        <taxon>Pseudomonadota</taxon>
        <taxon>Alphaproteobacteria</taxon>
        <taxon>Hyphomicrobiales</taxon>
        <taxon>Methylobacteriaceae</taxon>
        <taxon>Methylorubrum</taxon>
    </lineage>
</organism>
<dbReference type="GO" id="GO:0046872">
    <property type="term" value="F:metal ion binding"/>
    <property type="evidence" value="ECO:0007669"/>
    <property type="project" value="UniProtKB-KW"/>
</dbReference>
<dbReference type="RefSeq" id="WP_152276430.1">
    <property type="nucleotide sequence ID" value="NZ_WEKV01000008.1"/>
</dbReference>
<accession>A0A833J772</accession>
<dbReference type="GO" id="GO:0005737">
    <property type="term" value="C:cytoplasm"/>
    <property type="evidence" value="ECO:0007669"/>
    <property type="project" value="TreeGrafter"/>
</dbReference>
<evidence type="ECO:0000313" key="7">
    <source>
        <dbReference type="EMBL" id="KAB7785968.1"/>
    </source>
</evidence>
<gene>
    <name evidence="7" type="ORF">F8B43_1369</name>
</gene>
<evidence type="ECO:0000256" key="3">
    <source>
        <dbReference type="ARBA" id="ARBA00022801"/>
    </source>
</evidence>
<evidence type="ECO:0000259" key="6">
    <source>
        <dbReference type="PROSITE" id="PS51462"/>
    </source>
</evidence>
<reference evidence="7 8" key="1">
    <citation type="submission" date="2019-10" db="EMBL/GenBank/DDBJ databases">
        <title>Draft Genome Sequence of the Caffeine Degrading Methylotroph Methylorubrum populi PINKEL.</title>
        <authorList>
            <person name="Dawson S.C."/>
            <person name="Zhang X."/>
            <person name="Wright M.E."/>
            <person name="Sharma G."/>
            <person name="Langner J.T."/>
            <person name="Ditty J.L."/>
            <person name="Subuyuj G.A."/>
        </authorList>
    </citation>
    <scope>NUCLEOTIDE SEQUENCE [LARGE SCALE GENOMIC DNA]</scope>
    <source>
        <strain evidence="7 8">Pinkel</strain>
    </source>
</reference>
<dbReference type="EMBL" id="WEKV01000008">
    <property type="protein sequence ID" value="KAB7785968.1"/>
    <property type="molecule type" value="Genomic_DNA"/>
</dbReference>
<dbReference type="CDD" id="cd04666">
    <property type="entry name" value="NUDIX_DIPP2_like_Nudt4"/>
    <property type="match status" value="1"/>
</dbReference>
<evidence type="ECO:0000256" key="4">
    <source>
        <dbReference type="ARBA" id="ARBA00022842"/>
    </source>
</evidence>
<evidence type="ECO:0000256" key="2">
    <source>
        <dbReference type="ARBA" id="ARBA00022723"/>
    </source>
</evidence>
<proteinExistence type="predicted"/>
<keyword evidence="4" id="KW-0460">Magnesium</keyword>